<comment type="subcellular location">
    <subcellularLocation>
        <location evidence="1">Cytoplasm</location>
    </subcellularLocation>
</comment>
<feature type="region of interest" description="Disordered" evidence="6">
    <location>
        <begin position="2985"/>
        <end position="3018"/>
    </location>
</feature>
<keyword evidence="3" id="KW-0597">Phosphoprotein</keyword>
<feature type="coiled-coil region" evidence="5">
    <location>
        <begin position="2797"/>
        <end position="2941"/>
    </location>
</feature>
<dbReference type="GO" id="GO:0000132">
    <property type="term" value="P:establishment of mitotic spindle orientation"/>
    <property type="evidence" value="ECO:0007669"/>
    <property type="project" value="TreeGrafter"/>
</dbReference>
<dbReference type="OrthoDB" id="2436455at2759"/>
<dbReference type="InterPro" id="IPR051841">
    <property type="entry name" value="MT-Golgi_org_protein"/>
</dbReference>
<keyword evidence="9" id="KW-1185">Reference proteome</keyword>
<feature type="domain" description="Nuclear mitotic apparatus protein 1 N-terminal hook" evidence="7">
    <location>
        <begin position="2405"/>
        <end position="2541"/>
    </location>
</feature>
<evidence type="ECO:0000256" key="3">
    <source>
        <dbReference type="ARBA" id="ARBA00022553"/>
    </source>
</evidence>
<protein>
    <submittedName>
        <fullName evidence="8">Nuclear mitotic apparatus protein 1</fullName>
    </submittedName>
</protein>
<evidence type="ECO:0000256" key="2">
    <source>
        <dbReference type="ARBA" id="ARBA00022490"/>
    </source>
</evidence>
<evidence type="ECO:0000313" key="8">
    <source>
        <dbReference type="EMBL" id="ROJ25405.1"/>
    </source>
</evidence>
<feature type="compositionally biased region" description="Polar residues" evidence="6">
    <location>
        <begin position="2336"/>
        <end position="2345"/>
    </location>
</feature>
<dbReference type="CDD" id="cd22224">
    <property type="entry name" value="HkD_NuMA"/>
    <property type="match status" value="2"/>
</dbReference>
<evidence type="ECO:0000256" key="6">
    <source>
        <dbReference type="SAM" id="MobiDB-lite"/>
    </source>
</evidence>
<dbReference type="GO" id="GO:0005876">
    <property type="term" value="C:spindle microtubule"/>
    <property type="evidence" value="ECO:0007669"/>
    <property type="project" value="TreeGrafter"/>
</dbReference>
<dbReference type="Gene3D" id="1.10.287.1490">
    <property type="match status" value="2"/>
</dbReference>
<feature type="coiled-coil region" evidence="5">
    <location>
        <begin position="2606"/>
        <end position="2771"/>
    </location>
</feature>
<evidence type="ECO:0000256" key="4">
    <source>
        <dbReference type="ARBA" id="ARBA00023054"/>
    </source>
</evidence>
<accession>A0A3N0XT86</accession>
<dbReference type="GO" id="GO:0005737">
    <property type="term" value="C:cytoplasm"/>
    <property type="evidence" value="ECO:0007669"/>
    <property type="project" value="UniProtKB-SubCell"/>
</dbReference>
<feature type="coiled-coil region" evidence="5">
    <location>
        <begin position="679"/>
        <end position="854"/>
    </location>
</feature>
<feature type="region of interest" description="Disordered" evidence="6">
    <location>
        <begin position="2255"/>
        <end position="2410"/>
    </location>
</feature>
<comment type="caution">
    <text evidence="8">The sequence shown here is derived from an EMBL/GenBank/DDBJ whole genome shotgun (WGS) entry which is preliminary data.</text>
</comment>
<name>A0A3N0XT86_ANAGA</name>
<feature type="coiled-coil region" evidence="5">
    <location>
        <begin position="908"/>
        <end position="1044"/>
    </location>
</feature>
<organism evidence="8 9">
    <name type="scientific">Anabarilius grahami</name>
    <name type="common">Kanglang fish</name>
    <name type="synonym">Barilius grahami</name>
    <dbReference type="NCBI Taxonomy" id="495550"/>
    <lineage>
        <taxon>Eukaryota</taxon>
        <taxon>Metazoa</taxon>
        <taxon>Chordata</taxon>
        <taxon>Craniata</taxon>
        <taxon>Vertebrata</taxon>
        <taxon>Euteleostomi</taxon>
        <taxon>Actinopterygii</taxon>
        <taxon>Neopterygii</taxon>
        <taxon>Teleostei</taxon>
        <taxon>Ostariophysi</taxon>
        <taxon>Cypriniformes</taxon>
        <taxon>Xenocyprididae</taxon>
        <taxon>Xenocypridinae</taxon>
        <taxon>Xenocypridinae incertae sedis</taxon>
        <taxon>Anabarilius</taxon>
    </lineage>
</organism>
<evidence type="ECO:0000259" key="7">
    <source>
        <dbReference type="Pfam" id="PF21670"/>
    </source>
</evidence>
<proteinExistence type="predicted"/>
<dbReference type="Proteomes" id="UP000281406">
    <property type="component" value="Unassembled WGS sequence"/>
</dbReference>
<dbReference type="InterPro" id="IPR048724">
    <property type="entry name" value="NuMA_N_HOOK"/>
</dbReference>
<feature type="domain" description="Nuclear mitotic apparatus protein 1 N-terminal hook" evidence="7">
    <location>
        <begin position="70"/>
        <end position="205"/>
    </location>
</feature>
<dbReference type="EMBL" id="RJVU01063374">
    <property type="protein sequence ID" value="ROJ25405.1"/>
    <property type="molecule type" value="Genomic_DNA"/>
</dbReference>
<dbReference type="PANTHER" id="PTHR18902">
    <property type="entry name" value="NUCLEAR MITOTIC APPARATUS PROTEIN 1-RELATED"/>
    <property type="match status" value="1"/>
</dbReference>
<gene>
    <name evidence="8" type="ORF">DPX16_3570</name>
</gene>
<feature type="coiled-coil region" evidence="5">
    <location>
        <begin position="243"/>
        <end position="646"/>
    </location>
</feature>
<feature type="compositionally biased region" description="Low complexity" evidence="6">
    <location>
        <begin position="2368"/>
        <end position="2381"/>
    </location>
</feature>
<keyword evidence="4 5" id="KW-0175">Coiled coil</keyword>
<dbReference type="PANTHER" id="PTHR18902:SF24">
    <property type="entry name" value="NUCLEAR MITOTIC APPARATUS PROTEIN 1"/>
    <property type="match status" value="1"/>
</dbReference>
<sequence>MTGKAEAAPATVIIKVLLLVRRVLINRSSSSFSSHNTRSCSASYYSNDDNSMNMISFRVLTRLFSTGCEMNTMFPEKEIWEFIHMRNGIRLLEICNKLRGKEDFEVFKTLSLYKKLEVIFSVLHDDFNLSKRQSSLILRKINEEIDLELQLAKVVLLLCYCSFKKGNQLPMDSRTESEIISMFRFVKDDADGLSLDEGLDQFLDQDSAARYCTLMSLQSSNGFPEFSFKSFAQWLPARTEGLIIQLQHRVDRMLREQRELEKDHKAALLELQEKNESLLRRVHEVVKQCQDLKSENSQKDKKIDELTEENHTFAAQVRNAFAQLARAEEEVTKLTMAHEMSQAEWRSRKEFLEHELNEAVKHRECLSEQVQILQGKISVLEDELHKAQSQEKGEVLGPIMESEKLKQELADLTLKLTELQDTISRLEKEKAEVEALLAEERASFEKETRRLQMVVFDLEQSVNSIRLERETLEEALRSQKEILTAQISALESDVSRLQQVEVQLTAEIKISADLRQQREELEGKVASLDKTVHALHAEIQGLEAERASQQNALNALIVELQSAKNTVQEYEKKLEEHKKVVAENDSLKKESCTLQQELNEHLQAIGDLQGQINVLRQEKAEGENQVSQALTKIESLQTHILELSEQISLKDEEIINLRNVYDSVDHELKLVKEQNIEINEMIKSNRKEHEGTVKKLQQELHSACSAASEKQEEMLVLSAEVTSLKEQICQYSENEVQKQQELSVLETQHNVLKENLTSLQNQLAEVTTTASQKNSELLLLQNELHQQESLREKAQELETAKREELESTVSELQAKILQVSTLASEREVQVISLQNELKDQELRAKQNEDDLRRELEVKVGTLQGELDAVNRCAADKDNLLGSLDQKLKEMEGLFLQKEKDVLEVHQAKEDLEKKLVVVFHQLEEYQQNLEIVKKERDHLSTEVTSLNDKIRSYQDTEVRKQQEISVLEEECKLLKENMAALEKKLVEETTTASQKDSELLLLQNELHQQESLREKAQELETAKREELERTVSELQAKILEVATLASERETSLQNELKDQLRAKQSEDDLRRELQEKVGTLQGELDTVNRCAADKDNQLGSLDQKLKEMDGLFLQKEKDILEMHQAKEDLEKRIDELVVEKQQQLEEYQQNLEMVKKEREHLTTEVTSLNDKIHSYQDTEVRKQQDISVLEEECNLLKENMATLEKKLEEETTTASQKHSELLLLQNELHQQKSVREKAQELETAKREELERTVSELQAKILEVSTLASEREASLQNELKDHLRAKESEDDLRKQLEETVGTLQGELEAVNRCATDKDNLLGSLDQKLKEMEGLFLQREKDVLEMHQAKEDLEKKLVDEKQKLEEYKQNLEMVRKERDHLTTEVTSLNDKIHSYQDTEVQKQQEISVLEEECNLLKENMATLEKKLEEETTTASQKHSELLLLQNELHQQQSIRDKAQELETAKREELERTVSELQAKILEVSTLASEREVSLQNELKDQLSAKQSEDDCRRELEEKVETLQRQLETVSHDVTDKDQFLQTLEQKLRQMELLSQQKEKAVLDMHQVKEVLEKRIDELVVEKQQLEGCQLNLELVRKEKDHLSTEVTSLNDKIRSYQDTEVQKQQEISVLEVKHNTLMENLAALKTQMAELTTTASQKESELLLLQKEVCVKEKLREKTRELEKVVSELQAKILEVSTLASERETQISSLHDEMNDQQLRAKQSEDDLRTALEEKVQTLQRELDTASRHVTDKDCLLQSLDQKLRQTELLCQQKEDLEKRIVELQADKHQLDGYNQALQRECDASQKIQAQLDLKVEEKNGSILAFKKASRQWEEQNMELLEQLKTKSEAVEHYKAQVEKAKNHYDSKKQLLVEAQELNKTFEQSLDASKREIKALETELKLARMELDQANAKEKSLAAKVKSLEAQVDFADRQLREQRQMTDDIKDMRHRECRYIRVPEKCQDTSTDSLEFELNDSLNANSRSAVPGESSTPLVRSSERLAAKRRALEAESLETLYFTPMGQQGNKRKVDHSDAFERKLESSITSIGGLVVDSSKKLTASDRRRRTTQVINITMAKKTPGSAEGEESFSSLHSARSQPNLAVHHSRPISIDFSEESLSKGDTLQNLPGYRRSAMHTIAPPRAASTFCIGAENEPDHAADDWMRIAELQARNKVCLPHLKSSYPLESRPSLGPSFTVTDEDLRLGDPDETIRRASMVPGQIQETLNSRRFSLAPGASSSQGPAHSQPHRATMLPGQIRSSTAAHRASQLTKTNSHLRASENKRSPLAPKRPGSQLQGPDTPEAKKLASCFPRPMTPKGRFGNSQNRPPNSPAERRQSVLFTIENTPKNKVRGDSRLQRGLNKLRNSARKSPAVASRALRSAVSGKSPLDSTLRKSPRNKSPKSSARQINSVCPEEPINKITQMMDGHRLLKLAFRVQGKESHDGLFLSPSPNMMEMLFSILQDDFQFSPRQASLMLWKISQGIELELQIAKVVLVLCYCGFSKYNMVPLDVKTGLMIASMFRFVEDDADGLSLDDDLNKFLTKPSDVTFSTSSSGSSCWSPLYTDDDKSPFIKSFQKPARFQFQELVTVACSSVSSPVQDVMSTPQLLKRLRKELAHGRDMKDALEKELANQINITSEKEGLIIQLQHRVDRMLREQRELEKDHKAALLELQEKNERVHEVLKQCQDLKTENCQKEKKMHELMEENQTFSAQLARAEEEVTKLTMAHETSQAEWRSRKEFLEHELNKVVKHKLARAEEEVTKLTMAHETSQAEWRSRKEFLEHELNNVVKHKALKKTESLQTQEKVKELEKIVRELQARISALSSESDTQISALKTEMKNQQLKSDRLRAQLELKLEKQKTGILTLKNLAQQWEQRNKELLENLKILFKQLQHYSSKYQESQEIRTSLEKTLQMERDQAKAKVDFAEKRLEEWRKMIDDNEDVRCRESLRSKQKQSVMFVIANTPKRSGGGSLLRRGLKLREDASVVSAANSKSPRVSALKKCPRNKSSKTFNAKQVQTA</sequence>
<evidence type="ECO:0000256" key="5">
    <source>
        <dbReference type="SAM" id="Coils"/>
    </source>
</evidence>
<feature type="coiled-coil region" evidence="5">
    <location>
        <begin position="1828"/>
        <end position="1939"/>
    </location>
</feature>
<feature type="compositionally biased region" description="Polar residues" evidence="6">
    <location>
        <begin position="3007"/>
        <end position="3018"/>
    </location>
</feature>
<dbReference type="GO" id="GO:0000922">
    <property type="term" value="C:spindle pole"/>
    <property type="evidence" value="ECO:0007669"/>
    <property type="project" value="TreeGrafter"/>
</dbReference>
<evidence type="ECO:0000256" key="1">
    <source>
        <dbReference type="ARBA" id="ARBA00004496"/>
    </source>
</evidence>
<dbReference type="GO" id="GO:0005813">
    <property type="term" value="C:centrosome"/>
    <property type="evidence" value="ECO:0007669"/>
    <property type="project" value="TreeGrafter"/>
</dbReference>
<feature type="coiled-coil region" evidence="5">
    <location>
        <begin position="1341"/>
        <end position="1792"/>
    </location>
</feature>
<dbReference type="GO" id="GO:0008017">
    <property type="term" value="F:microtubule binding"/>
    <property type="evidence" value="ECO:0007669"/>
    <property type="project" value="TreeGrafter"/>
</dbReference>
<dbReference type="Pfam" id="PF21670">
    <property type="entry name" value="HOOK_N_NuMA"/>
    <property type="match status" value="2"/>
</dbReference>
<feature type="compositionally biased region" description="Polar residues" evidence="6">
    <location>
        <begin position="2255"/>
        <end position="2274"/>
    </location>
</feature>
<evidence type="ECO:0000313" key="9">
    <source>
        <dbReference type="Proteomes" id="UP000281406"/>
    </source>
</evidence>
<feature type="coiled-coil region" evidence="5">
    <location>
        <begin position="1119"/>
        <end position="1298"/>
    </location>
</feature>
<keyword evidence="2" id="KW-0963">Cytoplasm</keyword>
<reference evidence="8 9" key="1">
    <citation type="submission" date="2018-10" db="EMBL/GenBank/DDBJ databases">
        <title>Genome assembly for a Yunnan-Guizhou Plateau 3E fish, Anabarilius grahami (Regan), and its evolutionary and genetic applications.</title>
        <authorList>
            <person name="Jiang W."/>
        </authorList>
    </citation>
    <scope>NUCLEOTIDE SEQUENCE [LARGE SCALE GENOMIC DNA]</scope>
    <source>
        <strain evidence="8">AG-KIZ</strain>
        <tissue evidence="8">Muscle</tissue>
    </source>
</reference>